<keyword evidence="3" id="KW-1185">Reference proteome</keyword>
<feature type="domain" description="Rhamnogalacturonase A/B/Epimerase-like pectate lyase" evidence="1">
    <location>
        <begin position="234"/>
        <end position="325"/>
    </location>
</feature>
<dbReference type="AlphaFoldDB" id="A6WVI4"/>
<reference evidence="2 3" key="1">
    <citation type="journal article" date="2011" name="J. Bacteriol.">
        <title>Genome of Ochrobactrum anthropi ATCC 49188 T, a versatile opportunistic pathogen and symbiont of several eukaryotic hosts.</title>
        <authorList>
            <person name="Chain P.S."/>
            <person name="Lang D.M."/>
            <person name="Comerci D.J."/>
            <person name="Malfatti S.A."/>
            <person name="Vergez L.M."/>
            <person name="Shin M."/>
            <person name="Ugalde R.A."/>
            <person name="Garcia E."/>
            <person name="Tolmasky M.E."/>
        </authorList>
    </citation>
    <scope>NUCLEOTIDE SEQUENCE [LARGE SCALE GENOMIC DNA]</scope>
    <source>
        <strain evidence="3">ATCC 49188 / DSM 6882 / CCUG 24695 / JCM 21032 / LMG 3331 / NBRC 15819 / NCTC 12168 / Alc 37</strain>
    </source>
</reference>
<sequence length="692" mass="72574">MTVRTIDEIFRDFVTDGVPASGPFNPHKPDIRDTLKALTEGGDNFPDNRVIRLNNADEGTANNIVVTASVAIPAAAYQVLYILNVTQENTGPVTVSGAINRDLVTNLNQPIEPSYLVPGMALLCIDTGTELRLLSYGADEAILAAAEAAADRAEEAAAAAEAAAGGLLSSFASRTDVQTANIPNLVSYVRTAGYAASADGGEGLYKRSSSEPTHAGKVQSADGAWWELDMRNGVNVLQFGAKGDGVTDDYQAIQNAINALSTIGGIVRCPRGTYNLSDGLSILQNTANWHDTKRVSFVGDGAGLTRFYYTGAAADKAVIDWSTSNALDTDGTYGNSWARIGGFSVEPRSAANYGVRITAKSWFEADDIKILGAVEKNFWFWSTVSWSGRSLRSYGSKIGMHAELSDAPLAYSVPNNITLIDCTLGNATVWGMYARNCGPINLVGGSVEGCGAQGVDASGGIYIIRNDLGIGVEAVAMNIHGTYFEHNAGGADIYVSQQSNTYPVVVNDVGANFNRVDSAKYTTNNIRIEVLGTSYGRINVMGGGFNYGGSYAPNASRRCLAITGNTGNVGNSINYDKATVFRSATDGPSDLNGNWDIPQARVFAACRVNDTGAIVRKHNVASVTKGTAGSGRYTINFNYPASSGSPQVVGAVVGGAGSVAVVAEAAASVTIEVRNATGTVTDQSFSVAVYDA</sequence>
<name>A6WVI4_BRUA4</name>
<gene>
    <name evidence="2" type="ordered locus">Oant_0257</name>
</gene>
<dbReference type="Pfam" id="PF12708">
    <property type="entry name" value="Pect-lyase_RHGA_epim"/>
    <property type="match status" value="1"/>
</dbReference>
<dbReference type="HOGENOM" id="CLU_397850_0_0_5"/>
<evidence type="ECO:0000313" key="2">
    <source>
        <dbReference type="EMBL" id="ABS12988.1"/>
    </source>
</evidence>
<dbReference type="SUPFAM" id="SSF51126">
    <property type="entry name" value="Pectin lyase-like"/>
    <property type="match status" value="1"/>
</dbReference>
<evidence type="ECO:0000259" key="1">
    <source>
        <dbReference type="Pfam" id="PF12708"/>
    </source>
</evidence>
<dbReference type="EMBL" id="CP000758">
    <property type="protein sequence ID" value="ABS12988.1"/>
    <property type="molecule type" value="Genomic_DNA"/>
</dbReference>
<dbReference type="InterPro" id="IPR024535">
    <property type="entry name" value="RHGA/B-epi-like_pectate_lyase"/>
</dbReference>
<dbReference type="InterPro" id="IPR011050">
    <property type="entry name" value="Pectin_lyase_fold/virulence"/>
</dbReference>
<accession>A6WVI4</accession>
<protein>
    <recommendedName>
        <fullName evidence="1">Rhamnogalacturonase A/B/Epimerase-like pectate lyase domain-containing protein</fullName>
    </recommendedName>
</protein>
<dbReference type="Proteomes" id="UP000002301">
    <property type="component" value="Chromosome 1"/>
</dbReference>
<dbReference type="eggNOG" id="COG5434">
    <property type="taxonomic scope" value="Bacteria"/>
</dbReference>
<dbReference type="Gene3D" id="2.160.20.10">
    <property type="entry name" value="Single-stranded right-handed beta-helix, Pectin lyase-like"/>
    <property type="match status" value="1"/>
</dbReference>
<dbReference type="STRING" id="439375.Oant_0257"/>
<organism evidence="2 3">
    <name type="scientific">Brucella anthropi (strain ATCC 49188 / DSM 6882 / CCUG 24695 / JCM 21032 / LMG 3331 / NBRC 15819 / NCTC 12168 / Alc 37)</name>
    <name type="common">Ochrobactrum anthropi</name>
    <dbReference type="NCBI Taxonomy" id="439375"/>
    <lineage>
        <taxon>Bacteria</taxon>
        <taxon>Pseudomonadati</taxon>
        <taxon>Pseudomonadota</taxon>
        <taxon>Alphaproteobacteria</taxon>
        <taxon>Hyphomicrobiales</taxon>
        <taxon>Brucellaceae</taxon>
        <taxon>Brucella/Ochrobactrum group</taxon>
        <taxon>Brucella</taxon>
    </lineage>
</organism>
<evidence type="ECO:0000313" key="3">
    <source>
        <dbReference type="Proteomes" id="UP000002301"/>
    </source>
</evidence>
<dbReference type="KEGG" id="oan:Oant_0257"/>
<dbReference type="InterPro" id="IPR012334">
    <property type="entry name" value="Pectin_lyas_fold"/>
</dbReference>
<proteinExistence type="predicted"/>